<evidence type="ECO:0000313" key="1">
    <source>
        <dbReference type="EMBL" id="OGG16904.1"/>
    </source>
</evidence>
<organism evidence="1 2">
    <name type="scientific">Candidatus Gottesmanbacteria bacterium RIFCSPHIGHO2_02_FULL_39_14</name>
    <dbReference type="NCBI Taxonomy" id="1798383"/>
    <lineage>
        <taxon>Bacteria</taxon>
        <taxon>Candidatus Gottesmaniibacteriota</taxon>
    </lineage>
</organism>
<reference evidence="1 2" key="1">
    <citation type="journal article" date="2016" name="Nat. Commun.">
        <title>Thousands of microbial genomes shed light on interconnected biogeochemical processes in an aquifer system.</title>
        <authorList>
            <person name="Anantharaman K."/>
            <person name="Brown C.T."/>
            <person name="Hug L.A."/>
            <person name="Sharon I."/>
            <person name="Castelle C.J."/>
            <person name="Probst A.J."/>
            <person name="Thomas B.C."/>
            <person name="Singh A."/>
            <person name="Wilkins M.J."/>
            <person name="Karaoz U."/>
            <person name="Brodie E.L."/>
            <person name="Williams K.H."/>
            <person name="Hubbard S.S."/>
            <person name="Banfield J.F."/>
        </authorList>
    </citation>
    <scope>NUCLEOTIDE SEQUENCE [LARGE SCALE GENOMIC DNA]</scope>
</reference>
<dbReference type="Proteomes" id="UP000176253">
    <property type="component" value="Unassembled WGS sequence"/>
</dbReference>
<dbReference type="STRING" id="1798383.A3D78_06510"/>
<accession>A0A1F5ZX34</accession>
<dbReference type="EMBL" id="MFJM01000051">
    <property type="protein sequence ID" value="OGG16904.1"/>
    <property type="molecule type" value="Genomic_DNA"/>
</dbReference>
<proteinExistence type="predicted"/>
<sequence length="336" mass="37987">MSKYEKRIGLLPASKLTLEFVLGKIDQSIEKAELRVKTSRLAETPEGEVALKYALTTGGLLSPILRFPSQTLASNLYEDVEGNGDDNQYKKIDLIGDEIFNRLKPGFRQPYVFFVEERKRWNKVRSGNELMVVIDPFDETSAYQKGGRVQSSAIVILDEEAGLAASAIVNLIDQEILFIEKRREKYAVQLLTYDTDRYILRETRLPSVINEEIQIATLPRRISEISVLFENIPYPQMPTFGGFGLMAVLRGETNIVFDPKKGQPWYEAVQVGLPAEKMGLRVTDGKGHRINWGQLIDASFKDVDIRQTIAISNLSEVEHLKLLSDLKLPDSPLRTV</sequence>
<gene>
    <name evidence="1" type="ORF">A3D78_06510</name>
</gene>
<evidence type="ECO:0000313" key="2">
    <source>
        <dbReference type="Proteomes" id="UP000176253"/>
    </source>
</evidence>
<comment type="caution">
    <text evidence="1">The sequence shown here is derived from an EMBL/GenBank/DDBJ whole genome shotgun (WGS) entry which is preliminary data.</text>
</comment>
<dbReference type="AlphaFoldDB" id="A0A1F5ZX34"/>
<protein>
    <submittedName>
        <fullName evidence="1">Uncharacterized protein</fullName>
    </submittedName>
</protein>
<name>A0A1F5ZX34_9BACT</name>
<dbReference type="SUPFAM" id="SSF56655">
    <property type="entry name" value="Carbohydrate phosphatase"/>
    <property type="match status" value="1"/>
</dbReference>